<accession>A3KAW4</accession>
<keyword evidence="2" id="KW-1185">Reference proteome</keyword>
<dbReference type="Proteomes" id="UP000005713">
    <property type="component" value="Unassembled WGS sequence"/>
</dbReference>
<name>A3KAW4_SAGS3</name>
<dbReference type="EMBL" id="AAYA01000026">
    <property type="protein sequence ID" value="EBA05692.1"/>
    <property type="molecule type" value="Genomic_DNA"/>
</dbReference>
<dbReference type="AlphaFoldDB" id="A3KAW4"/>
<gene>
    <name evidence="1" type="ORF">SSE37_03300</name>
</gene>
<reference evidence="1 2" key="1">
    <citation type="submission" date="2006-06" db="EMBL/GenBank/DDBJ databases">
        <authorList>
            <person name="Moran M.A."/>
            <person name="Ferriera S."/>
            <person name="Johnson J."/>
            <person name="Kravitz S."/>
            <person name="Beeson K."/>
            <person name="Sutton G."/>
            <person name="Rogers Y.-H."/>
            <person name="Friedman R."/>
            <person name="Frazier M."/>
            <person name="Venter J.C."/>
        </authorList>
    </citation>
    <scope>NUCLEOTIDE SEQUENCE [LARGE SCALE GENOMIC DNA]</scope>
    <source>
        <strain evidence="1 2">E-37</strain>
    </source>
</reference>
<proteinExistence type="predicted"/>
<protein>
    <submittedName>
        <fullName evidence="1">Uncharacterized protein</fullName>
    </submittedName>
</protein>
<organism evidence="1 2">
    <name type="scientific">Sagittula stellata (strain ATCC 700073 / DSM 11524 / E-37)</name>
    <dbReference type="NCBI Taxonomy" id="388399"/>
    <lineage>
        <taxon>Bacteria</taxon>
        <taxon>Pseudomonadati</taxon>
        <taxon>Pseudomonadota</taxon>
        <taxon>Alphaproteobacteria</taxon>
        <taxon>Rhodobacterales</taxon>
        <taxon>Roseobacteraceae</taxon>
        <taxon>Sagittula</taxon>
    </lineage>
</organism>
<evidence type="ECO:0000313" key="2">
    <source>
        <dbReference type="Proteomes" id="UP000005713"/>
    </source>
</evidence>
<evidence type="ECO:0000313" key="1">
    <source>
        <dbReference type="EMBL" id="EBA05692.1"/>
    </source>
</evidence>
<dbReference type="RefSeq" id="WP_005864008.1">
    <property type="nucleotide sequence ID" value="NZ_AAYA01000026.1"/>
</dbReference>
<comment type="caution">
    <text evidence="1">The sequence shown here is derived from an EMBL/GenBank/DDBJ whole genome shotgun (WGS) entry which is preliminary data.</text>
</comment>
<sequence length="42" mass="4323">MKAMLMGFVAVAVIGVAAHYGLEALGDTTAARQTTGESVRLD</sequence>